<feature type="region of interest" description="Disordered" evidence="2">
    <location>
        <begin position="342"/>
        <end position="363"/>
    </location>
</feature>
<evidence type="ECO:0000259" key="4">
    <source>
        <dbReference type="PROSITE" id="PS51201"/>
    </source>
</evidence>
<dbReference type="Pfam" id="PF02254">
    <property type="entry name" value="TrkA_N"/>
    <property type="match status" value="1"/>
</dbReference>
<protein>
    <submittedName>
        <fullName evidence="5">Voltage-gated potassium channel</fullName>
    </submittedName>
</protein>
<keyword evidence="3" id="KW-1133">Transmembrane helix</keyword>
<dbReference type="InterPro" id="IPR013099">
    <property type="entry name" value="K_chnl_dom"/>
</dbReference>
<feature type="transmembrane region" description="Helical" evidence="3">
    <location>
        <begin position="87"/>
        <end position="113"/>
    </location>
</feature>
<dbReference type="PROSITE" id="PS51201">
    <property type="entry name" value="RCK_N"/>
    <property type="match status" value="1"/>
</dbReference>
<keyword evidence="6" id="KW-1185">Reference proteome</keyword>
<dbReference type="EMBL" id="FNVO01000001">
    <property type="protein sequence ID" value="SEF43731.1"/>
    <property type="molecule type" value="Genomic_DNA"/>
</dbReference>
<dbReference type="GO" id="GO:0034220">
    <property type="term" value="P:monoatomic ion transmembrane transport"/>
    <property type="evidence" value="ECO:0007669"/>
    <property type="project" value="UniProtKB-KW"/>
</dbReference>
<accession>A0A1H5S1T7</accession>
<dbReference type="InterPro" id="IPR003148">
    <property type="entry name" value="RCK_N"/>
</dbReference>
<dbReference type="RefSeq" id="WP_103935519.1">
    <property type="nucleotide sequence ID" value="NZ_FNVO01000001.1"/>
</dbReference>
<dbReference type="InterPro" id="IPR036291">
    <property type="entry name" value="NAD(P)-bd_dom_sf"/>
</dbReference>
<dbReference type="GO" id="GO:0006813">
    <property type="term" value="P:potassium ion transport"/>
    <property type="evidence" value="ECO:0007669"/>
    <property type="project" value="InterPro"/>
</dbReference>
<dbReference type="Gene3D" id="3.40.50.720">
    <property type="entry name" value="NAD(P)-binding Rossmann-like Domain"/>
    <property type="match status" value="1"/>
</dbReference>
<keyword evidence="5" id="KW-0813">Transport</keyword>
<evidence type="ECO:0000256" key="1">
    <source>
        <dbReference type="ARBA" id="ARBA00004651"/>
    </source>
</evidence>
<sequence>MFDEVSAREPRVLLPSAKVGPLRAVLHRLGIALALVLAVGTAVYLDRSGYRDIDGSMGLLDAFYYATVTMSTTGYGDIVPVSHVARLVNVVFITPARVLFLIVLIGTTLEVLAERTRTDWRLSRWRERMHDHIVVAGYGTKGRSAIRTLLGAGESPESIVVVDPDPAKIAEATGAGLAGVVGDATRSKVLLRAEADRAREIVIAAHRDDTAVLITLTARQLNPKVGIHAAVRESENAPLLLQSGADHVITSSEAAGRLLGITTTQPHVSEIMEDLLEQGTGMDLVEREVTAAETGGPIGAVAEPAIAVVRDGRMLPYSDPACARLIEGDRLVVVRAGRPRAAQGRALTGGRGRGSRPPAGGQR</sequence>
<keyword evidence="5" id="KW-0407">Ion channel</keyword>
<dbReference type="PANTHER" id="PTHR43833:SF9">
    <property type="entry name" value="POTASSIUM CHANNEL PROTEIN YUGO-RELATED"/>
    <property type="match status" value="1"/>
</dbReference>
<evidence type="ECO:0000256" key="2">
    <source>
        <dbReference type="SAM" id="MobiDB-lite"/>
    </source>
</evidence>
<dbReference type="InterPro" id="IPR050721">
    <property type="entry name" value="Trk_Ktr_HKT_K-transport"/>
</dbReference>
<evidence type="ECO:0000313" key="6">
    <source>
        <dbReference type="Proteomes" id="UP000236723"/>
    </source>
</evidence>
<keyword evidence="3" id="KW-0812">Transmembrane</keyword>
<comment type="subcellular location">
    <subcellularLocation>
        <location evidence="1">Cell membrane</location>
        <topology evidence="1">Multi-pass membrane protein</topology>
    </subcellularLocation>
</comment>
<dbReference type="SUPFAM" id="SSF81324">
    <property type="entry name" value="Voltage-gated potassium channels"/>
    <property type="match status" value="1"/>
</dbReference>
<gene>
    <name evidence="5" type="ORF">SAMN04489712_10118</name>
</gene>
<organism evidence="5 6">
    <name type="scientific">Thermomonospora echinospora</name>
    <dbReference type="NCBI Taxonomy" id="1992"/>
    <lineage>
        <taxon>Bacteria</taxon>
        <taxon>Bacillati</taxon>
        <taxon>Actinomycetota</taxon>
        <taxon>Actinomycetes</taxon>
        <taxon>Streptosporangiales</taxon>
        <taxon>Thermomonosporaceae</taxon>
        <taxon>Thermomonospora</taxon>
    </lineage>
</organism>
<dbReference type="AlphaFoldDB" id="A0A1H5S1T7"/>
<feature type="transmembrane region" description="Helical" evidence="3">
    <location>
        <begin position="57"/>
        <end position="75"/>
    </location>
</feature>
<reference evidence="6" key="1">
    <citation type="submission" date="2016-10" db="EMBL/GenBank/DDBJ databases">
        <authorList>
            <person name="Varghese N."/>
            <person name="Submissions S."/>
        </authorList>
    </citation>
    <scope>NUCLEOTIDE SEQUENCE [LARGE SCALE GENOMIC DNA]</scope>
    <source>
        <strain evidence="6">DSM 43163</strain>
    </source>
</reference>
<dbReference type="Pfam" id="PF07885">
    <property type="entry name" value="Ion_trans_2"/>
    <property type="match status" value="1"/>
</dbReference>
<dbReference type="OrthoDB" id="9799090at2"/>
<dbReference type="PANTHER" id="PTHR43833">
    <property type="entry name" value="POTASSIUM CHANNEL PROTEIN 2-RELATED-RELATED"/>
    <property type="match status" value="1"/>
</dbReference>
<dbReference type="Proteomes" id="UP000236723">
    <property type="component" value="Unassembled WGS sequence"/>
</dbReference>
<evidence type="ECO:0000313" key="5">
    <source>
        <dbReference type="EMBL" id="SEF43731.1"/>
    </source>
</evidence>
<dbReference type="GO" id="GO:0005886">
    <property type="term" value="C:plasma membrane"/>
    <property type="evidence" value="ECO:0007669"/>
    <property type="project" value="UniProtKB-SubCell"/>
</dbReference>
<dbReference type="SUPFAM" id="SSF51735">
    <property type="entry name" value="NAD(P)-binding Rossmann-fold domains"/>
    <property type="match status" value="1"/>
</dbReference>
<name>A0A1H5S1T7_9ACTN</name>
<proteinExistence type="predicted"/>
<feature type="domain" description="RCK N-terminal" evidence="4">
    <location>
        <begin position="130"/>
        <end position="249"/>
    </location>
</feature>
<dbReference type="Gene3D" id="1.10.287.70">
    <property type="match status" value="1"/>
</dbReference>
<keyword evidence="3" id="KW-0472">Membrane</keyword>
<keyword evidence="5" id="KW-0406">Ion transport</keyword>
<evidence type="ECO:0000256" key="3">
    <source>
        <dbReference type="SAM" id="Phobius"/>
    </source>
</evidence>
<feature type="transmembrane region" description="Helical" evidence="3">
    <location>
        <begin position="25"/>
        <end position="45"/>
    </location>
</feature>